<dbReference type="SUPFAM" id="SSF48371">
    <property type="entry name" value="ARM repeat"/>
    <property type="match status" value="1"/>
</dbReference>
<keyword evidence="4" id="KW-0645">Protease</keyword>
<feature type="binding site" evidence="10">
    <location>
        <begin position="310"/>
        <end position="315"/>
    </location>
    <ligand>
        <name>a peptide</name>
        <dbReference type="ChEBI" id="CHEBI:60466"/>
    </ligand>
</feature>
<keyword evidence="6" id="KW-0378">Hydrolase</keyword>
<dbReference type="Pfam" id="PF01433">
    <property type="entry name" value="Peptidase_M1"/>
    <property type="match status" value="1"/>
</dbReference>
<evidence type="ECO:0000256" key="10">
    <source>
        <dbReference type="PIRSR" id="PIRSR634015-2"/>
    </source>
</evidence>
<evidence type="ECO:0000256" key="11">
    <source>
        <dbReference type="PIRSR" id="PIRSR634015-3"/>
    </source>
</evidence>
<dbReference type="STRING" id="289078.A0A2X0L7B8"/>
<dbReference type="InterPro" id="IPR034015">
    <property type="entry name" value="M1_LTA4H"/>
</dbReference>
<dbReference type="InterPro" id="IPR015211">
    <property type="entry name" value="Peptidase_M1_C"/>
</dbReference>
<evidence type="ECO:0000256" key="5">
    <source>
        <dbReference type="ARBA" id="ARBA00022723"/>
    </source>
</evidence>
<dbReference type="InterPro" id="IPR027268">
    <property type="entry name" value="Peptidase_M4/M1_CTD_sf"/>
</dbReference>
<dbReference type="GO" id="GO:0004301">
    <property type="term" value="F:epoxide hydrolase activity"/>
    <property type="evidence" value="ECO:0007669"/>
    <property type="project" value="TreeGrafter"/>
</dbReference>
<dbReference type="PANTHER" id="PTHR45726:SF3">
    <property type="entry name" value="LEUKOTRIENE A-4 HYDROLASE"/>
    <property type="match status" value="1"/>
</dbReference>
<dbReference type="Gene3D" id="1.10.390.10">
    <property type="entry name" value="Neutral Protease Domain 2"/>
    <property type="match status" value="1"/>
</dbReference>
<protein>
    <submittedName>
        <fullName evidence="14">BZ3500_MvSof-1268-A1-R1_Chr9g10636 protein</fullName>
    </submittedName>
</protein>
<evidence type="ECO:0000256" key="8">
    <source>
        <dbReference type="ARBA" id="ARBA00023049"/>
    </source>
</evidence>
<dbReference type="GO" id="GO:0006508">
    <property type="term" value="P:proteolysis"/>
    <property type="evidence" value="ECO:0007669"/>
    <property type="project" value="UniProtKB-KW"/>
</dbReference>
<gene>
    <name evidence="14" type="ORF">BZ3500_MVSOF-1268-A1-R1_CHR9G10636</name>
</gene>
<dbReference type="InterPro" id="IPR038502">
    <property type="entry name" value="M1_LTA-4_hydro/amino_C_sf"/>
</dbReference>
<evidence type="ECO:0000256" key="12">
    <source>
        <dbReference type="SAM" id="MobiDB-lite"/>
    </source>
</evidence>
<dbReference type="SUPFAM" id="SSF63737">
    <property type="entry name" value="Leukotriene A4 hydrolase N-terminal domain"/>
    <property type="match status" value="1"/>
</dbReference>
<evidence type="ECO:0000256" key="3">
    <source>
        <dbReference type="ARBA" id="ARBA00022490"/>
    </source>
</evidence>
<accession>A0A2X0L7B8</accession>
<evidence type="ECO:0000256" key="2">
    <source>
        <dbReference type="ARBA" id="ARBA00010136"/>
    </source>
</evidence>
<dbReference type="InterPro" id="IPR042097">
    <property type="entry name" value="Aminopeptidase_N-like_N_sf"/>
</dbReference>
<keyword evidence="5 11" id="KW-0479">Metal-binding</keyword>
<feature type="binding site" evidence="10">
    <location>
        <begin position="153"/>
        <end position="155"/>
    </location>
    <ligand>
        <name>a peptide</name>
        <dbReference type="ChEBI" id="CHEBI:60466"/>
    </ligand>
</feature>
<evidence type="ECO:0000256" key="1">
    <source>
        <dbReference type="ARBA" id="ARBA00004496"/>
    </source>
</evidence>
<name>A0A2X0L7B8_9BASI</name>
<dbReference type="OrthoDB" id="79562at2759"/>
<dbReference type="InterPro" id="IPR045357">
    <property type="entry name" value="Aminopeptidase_N-like_N"/>
</dbReference>
<dbReference type="PANTHER" id="PTHR45726">
    <property type="entry name" value="LEUKOTRIENE A-4 HYDROLASE"/>
    <property type="match status" value="1"/>
</dbReference>
<dbReference type="InterPro" id="IPR016024">
    <property type="entry name" value="ARM-type_fold"/>
</dbReference>
<evidence type="ECO:0000313" key="14">
    <source>
        <dbReference type="EMBL" id="SDA00428.1"/>
    </source>
</evidence>
<feature type="active site" description="Proton acceptor" evidence="9">
    <location>
        <position position="340"/>
    </location>
</feature>
<dbReference type="EMBL" id="FMWP01000107">
    <property type="protein sequence ID" value="SDA00428.1"/>
    <property type="molecule type" value="Genomic_DNA"/>
</dbReference>
<organism evidence="14 15">
    <name type="scientific">Microbotryum saponariae</name>
    <dbReference type="NCBI Taxonomy" id="289078"/>
    <lineage>
        <taxon>Eukaryota</taxon>
        <taxon>Fungi</taxon>
        <taxon>Dikarya</taxon>
        <taxon>Basidiomycota</taxon>
        <taxon>Pucciniomycotina</taxon>
        <taxon>Microbotryomycetes</taxon>
        <taxon>Microbotryales</taxon>
        <taxon>Microbotryaceae</taxon>
        <taxon>Microbotryum</taxon>
    </lineage>
</organism>
<dbReference type="PRINTS" id="PR00756">
    <property type="entry name" value="ALADIPTASE"/>
</dbReference>
<evidence type="ECO:0000313" key="15">
    <source>
        <dbReference type="Proteomes" id="UP000249723"/>
    </source>
</evidence>
<feature type="region of interest" description="Disordered" evidence="12">
    <location>
        <begin position="1"/>
        <end position="23"/>
    </location>
</feature>
<evidence type="ECO:0000256" key="7">
    <source>
        <dbReference type="ARBA" id="ARBA00022833"/>
    </source>
</evidence>
<evidence type="ECO:0000256" key="4">
    <source>
        <dbReference type="ARBA" id="ARBA00022670"/>
    </source>
</evidence>
<dbReference type="GO" id="GO:0004177">
    <property type="term" value="F:aminopeptidase activity"/>
    <property type="evidence" value="ECO:0007669"/>
    <property type="project" value="TreeGrafter"/>
</dbReference>
<keyword evidence="15" id="KW-1185">Reference proteome</keyword>
<evidence type="ECO:0000256" key="6">
    <source>
        <dbReference type="ARBA" id="ARBA00022801"/>
    </source>
</evidence>
<dbReference type="GO" id="GO:0008270">
    <property type="term" value="F:zinc ion binding"/>
    <property type="evidence" value="ECO:0007669"/>
    <property type="project" value="InterPro"/>
</dbReference>
<feature type="binding site" evidence="11">
    <location>
        <position position="339"/>
    </location>
    <ligand>
        <name>Zn(2+)</name>
        <dbReference type="ChEBI" id="CHEBI:29105"/>
        <note>catalytic</note>
    </ligand>
</feature>
<comment type="cofactor">
    <cofactor evidence="11">
        <name>Zn(2+)</name>
        <dbReference type="ChEBI" id="CHEBI:29105"/>
    </cofactor>
    <text evidence="11">Binds 1 zinc ion per subunit.</text>
</comment>
<dbReference type="AlphaFoldDB" id="A0A2X0L7B8"/>
<feature type="active site" description="Proton donor" evidence="9">
    <location>
        <position position="428"/>
    </location>
</feature>
<keyword evidence="7 11" id="KW-0862">Zinc</keyword>
<sequence length="664" mass="75260">MAVLDKPNAPAPRELHKSQDNATQSNYHHIATQHVDLEWTVDWTTRLISGSATHTMTVLKDGTAYAIFDASYLDVTSIHLVDGDHKQIRRLEYDLPPRHKVMGSALKVELPHKMDKGQQVRIKIDYSTTKHCTALGWLNPEQTHSKNGFLYSQCQAIHCRSLVPIQDTPALKITYTAAVTSPLPILMSALRLSPPSEEIIEIDVAKTITYTFKQPVPIPSYLIAIASGELQFASLTQRCGVWAAPGLIQQAEWEFKADAEKFVRGQRPFDDFPLTFSFLRVPRFIQVAESLTSPYRWGRFDMLVLPASFPYGGMENANMTFLTPALVVGDRSQVDVIAHELSHSWFGNGISCNSWDSFWLNEGFTTCCERMIAGEMRGSAARDFEFIVGMQGLKASLKQQAKTPRFQRLHIPYAEGDDPDDGFSSVPYDKGANFLYLIERTVGGLEVFKPYLIAYVKRFDGLSISTRDWLDHFWDYWNQYPKLSAKLRSEIDFDAWLNGEGLDLPNKIEYDTSIADGAYALAAKWNTVRDKSEQEVDKMFNKDDIEDWSSPAFGMFLDTLTTRYDAFDPKIVQAIDRAYSVNSSTNPEVLLRWFLFTLGSGCFEKDAAKWIRDQGRMKYVRPLYVALNKVDDKLAKETFDKYGKAFLHPIARAMVAKDLGVSEE</sequence>
<dbReference type="Gene3D" id="3.30.2010.30">
    <property type="match status" value="1"/>
</dbReference>
<dbReference type="Pfam" id="PF17900">
    <property type="entry name" value="Peptidase_M1_N"/>
    <property type="match status" value="1"/>
</dbReference>
<proteinExistence type="inferred from homology"/>
<feature type="binding site" evidence="11">
    <location>
        <position position="343"/>
    </location>
    <ligand>
        <name>Zn(2+)</name>
        <dbReference type="ChEBI" id="CHEBI:29105"/>
        <note>catalytic</note>
    </ligand>
</feature>
<dbReference type="FunFam" id="3.30.2010.30:FF:000001">
    <property type="entry name" value="Leukotriene A(4) hydrolase"/>
    <property type="match status" value="1"/>
</dbReference>
<comment type="similarity">
    <text evidence="2">Belongs to the peptidase M1 family.</text>
</comment>
<dbReference type="Gene3D" id="1.25.40.320">
    <property type="entry name" value="Peptidase M1, leukotriene A4 hydrolase/aminopeptidase C-terminal domain"/>
    <property type="match status" value="1"/>
</dbReference>
<comment type="subcellular location">
    <subcellularLocation>
        <location evidence="1">Cytoplasm</location>
    </subcellularLocation>
</comment>
<dbReference type="SMART" id="SM01263">
    <property type="entry name" value="Leuk-A4-hydro_C"/>
    <property type="match status" value="1"/>
</dbReference>
<dbReference type="FunFam" id="2.60.40.1730:FF:000004">
    <property type="entry name" value="Leukotriene A(4) hydrolase"/>
    <property type="match status" value="1"/>
</dbReference>
<evidence type="ECO:0000259" key="13">
    <source>
        <dbReference type="SMART" id="SM01263"/>
    </source>
</evidence>
<dbReference type="InterPro" id="IPR001930">
    <property type="entry name" value="Peptidase_M1"/>
</dbReference>
<feature type="binding site" evidence="11">
    <location>
        <position position="362"/>
    </location>
    <ligand>
        <name>Zn(2+)</name>
        <dbReference type="ChEBI" id="CHEBI:29105"/>
        <note>catalytic</note>
    </ligand>
</feature>
<dbReference type="Pfam" id="PF09127">
    <property type="entry name" value="Leuk-A4-hydro_C"/>
    <property type="match status" value="1"/>
</dbReference>
<evidence type="ECO:0000256" key="9">
    <source>
        <dbReference type="PIRSR" id="PIRSR634015-1"/>
    </source>
</evidence>
<dbReference type="SUPFAM" id="SSF55486">
    <property type="entry name" value="Metalloproteases ('zincins'), catalytic domain"/>
    <property type="match status" value="1"/>
</dbReference>
<dbReference type="GO" id="GO:0005829">
    <property type="term" value="C:cytosol"/>
    <property type="evidence" value="ECO:0007669"/>
    <property type="project" value="TreeGrafter"/>
</dbReference>
<dbReference type="Gene3D" id="2.60.40.1730">
    <property type="entry name" value="tricorn interacting facor f3 domain"/>
    <property type="match status" value="1"/>
</dbReference>
<keyword evidence="3" id="KW-0963">Cytoplasm</keyword>
<feature type="binding site" evidence="10">
    <location>
        <begin position="616"/>
        <end position="618"/>
    </location>
    <ligand>
        <name>a peptide</name>
        <dbReference type="ChEBI" id="CHEBI:60466"/>
    </ligand>
</feature>
<dbReference type="InterPro" id="IPR049980">
    <property type="entry name" value="LTA4H_cat"/>
</dbReference>
<dbReference type="Proteomes" id="UP000249723">
    <property type="component" value="Unassembled WGS sequence"/>
</dbReference>
<reference evidence="15" key="1">
    <citation type="submission" date="2016-10" db="EMBL/GenBank/DDBJ databases">
        <authorList>
            <person name="Jeantristanb JTB J.-T."/>
            <person name="Ricardo R."/>
        </authorList>
    </citation>
    <scope>NUCLEOTIDE SEQUENCE [LARGE SCALE GENOMIC DNA]</scope>
</reference>
<dbReference type="GO" id="GO:0008237">
    <property type="term" value="F:metallopeptidase activity"/>
    <property type="evidence" value="ECO:0007669"/>
    <property type="project" value="UniProtKB-KW"/>
</dbReference>
<keyword evidence="8" id="KW-0482">Metalloprotease</keyword>
<dbReference type="InterPro" id="IPR014782">
    <property type="entry name" value="Peptidase_M1_dom"/>
</dbReference>
<dbReference type="CDD" id="cd09599">
    <property type="entry name" value="M1_LTA4H"/>
    <property type="match status" value="1"/>
</dbReference>
<feature type="domain" description="Peptidase M1 leukotriene A4 hydrolase/aminopeptidase C-terminal" evidence="13">
    <location>
        <begin position="513"/>
        <end position="659"/>
    </location>
</feature>